<keyword evidence="2" id="KW-1185">Reference proteome</keyword>
<organism evidence="1 2">
    <name type="scientific">Bacillus bruguierae</name>
    <dbReference type="NCBI Taxonomy" id="3127667"/>
    <lineage>
        <taxon>Bacteria</taxon>
        <taxon>Bacillati</taxon>
        <taxon>Bacillota</taxon>
        <taxon>Bacilli</taxon>
        <taxon>Bacillales</taxon>
        <taxon>Bacillaceae</taxon>
        <taxon>Bacillus</taxon>
    </lineage>
</organism>
<name>A0ABU8FK64_9BACI</name>
<sequence>MRSVQDALYNWLTIKIVAEARPYDEAAQETYMLFHNMLHEDHQLKHVTVEKKEDMYFVTYEREGEKKSVRFPLELIDCFLEQINREPEKYK</sequence>
<protein>
    <submittedName>
        <fullName evidence="1">Uncharacterized protein</fullName>
    </submittedName>
</protein>
<dbReference type="Proteomes" id="UP001372526">
    <property type="component" value="Unassembled WGS sequence"/>
</dbReference>
<dbReference type="RefSeq" id="WP_336473496.1">
    <property type="nucleotide sequence ID" value="NZ_JBAWSX010000011.1"/>
</dbReference>
<evidence type="ECO:0000313" key="1">
    <source>
        <dbReference type="EMBL" id="MEI4803079.1"/>
    </source>
</evidence>
<reference evidence="1 2" key="1">
    <citation type="submission" date="2024-01" db="EMBL/GenBank/DDBJ databases">
        <title>Seven novel Bacillus-like species.</title>
        <authorList>
            <person name="Liu G."/>
        </authorList>
    </citation>
    <scope>NUCLEOTIDE SEQUENCE [LARGE SCALE GENOMIC DNA]</scope>
    <source>
        <strain evidence="1 2">FJAT-51639</strain>
    </source>
</reference>
<gene>
    <name evidence="1" type="ORF">WAZ07_17525</name>
</gene>
<evidence type="ECO:0000313" key="2">
    <source>
        <dbReference type="Proteomes" id="UP001372526"/>
    </source>
</evidence>
<dbReference type="EMBL" id="JBAWSX010000011">
    <property type="protein sequence ID" value="MEI4803079.1"/>
    <property type="molecule type" value="Genomic_DNA"/>
</dbReference>
<accession>A0ABU8FK64</accession>
<proteinExistence type="predicted"/>
<comment type="caution">
    <text evidence="1">The sequence shown here is derived from an EMBL/GenBank/DDBJ whole genome shotgun (WGS) entry which is preliminary data.</text>
</comment>